<name>A0A388JP73_CHABU</name>
<feature type="compositionally biased region" description="Basic and acidic residues" evidence="1">
    <location>
        <begin position="291"/>
        <end position="308"/>
    </location>
</feature>
<evidence type="ECO:0008006" key="4">
    <source>
        <dbReference type="Google" id="ProtNLM"/>
    </source>
</evidence>
<gene>
    <name evidence="2" type="ORF">CBR_g49854</name>
</gene>
<dbReference type="AlphaFoldDB" id="A0A388JP73"/>
<comment type="caution">
    <text evidence="2">The sequence shown here is derived from an EMBL/GenBank/DDBJ whole genome shotgun (WGS) entry which is preliminary data.</text>
</comment>
<evidence type="ECO:0000313" key="2">
    <source>
        <dbReference type="EMBL" id="GBG59594.1"/>
    </source>
</evidence>
<dbReference type="Proteomes" id="UP000265515">
    <property type="component" value="Unassembled WGS sequence"/>
</dbReference>
<keyword evidence="3" id="KW-1185">Reference proteome</keyword>
<protein>
    <recommendedName>
        <fullName evidence="4">Retrotransposon gag domain-containing protein</fullName>
    </recommendedName>
</protein>
<dbReference type="Gramene" id="GBG59594">
    <property type="protein sequence ID" value="GBG59594"/>
    <property type="gene ID" value="CBR_g49854"/>
</dbReference>
<dbReference type="EMBL" id="BFEA01000005">
    <property type="protein sequence ID" value="GBG59594.1"/>
    <property type="molecule type" value="Genomic_DNA"/>
</dbReference>
<proteinExistence type="predicted"/>
<evidence type="ECO:0000256" key="1">
    <source>
        <dbReference type="SAM" id="MobiDB-lite"/>
    </source>
</evidence>
<accession>A0A388JP73</accession>
<feature type="compositionally biased region" description="Polar residues" evidence="1">
    <location>
        <begin position="280"/>
        <end position="290"/>
    </location>
</feature>
<sequence>MDIQVRKQIPVIDELLDRVRWLEQQLASAAPVGLSNLTDRVNVLEIDAQTLKDGAVTTNQRIDQQICAAAASPTGTNRESIPKFDGLPIFCDATKTDPIPWWRQFELKLDTHHAINPNRHAYLYSRSGGACQAWLDKLSPHNVAVSELHTKISWSDLKAAWHKRFQVEPTELQAAEKLQRFYQNDLPSTDWITEYQRLASTPILPSTFFAIKHFFIRMSCPALQNALMQVAETLTTSEQLFDKASQIILTNIEAKNLGRSSAAGQGRGQHRPKVAVVAATTLTDPSNETAPSKEGDRLAAARDGDRPS</sequence>
<feature type="region of interest" description="Disordered" evidence="1">
    <location>
        <begin position="260"/>
        <end position="308"/>
    </location>
</feature>
<organism evidence="2 3">
    <name type="scientific">Chara braunii</name>
    <name type="common">Braun's stonewort</name>
    <dbReference type="NCBI Taxonomy" id="69332"/>
    <lineage>
        <taxon>Eukaryota</taxon>
        <taxon>Viridiplantae</taxon>
        <taxon>Streptophyta</taxon>
        <taxon>Charophyceae</taxon>
        <taxon>Charales</taxon>
        <taxon>Characeae</taxon>
        <taxon>Chara</taxon>
    </lineage>
</organism>
<reference evidence="2 3" key="1">
    <citation type="journal article" date="2018" name="Cell">
        <title>The Chara Genome: Secondary Complexity and Implications for Plant Terrestrialization.</title>
        <authorList>
            <person name="Nishiyama T."/>
            <person name="Sakayama H."/>
            <person name="Vries J.D."/>
            <person name="Buschmann H."/>
            <person name="Saint-Marcoux D."/>
            <person name="Ullrich K.K."/>
            <person name="Haas F.B."/>
            <person name="Vanderstraeten L."/>
            <person name="Becker D."/>
            <person name="Lang D."/>
            <person name="Vosolsobe S."/>
            <person name="Rombauts S."/>
            <person name="Wilhelmsson P.K.I."/>
            <person name="Janitza P."/>
            <person name="Kern R."/>
            <person name="Heyl A."/>
            <person name="Rumpler F."/>
            <person name="Villalobos L.I.A.C."/>
            <person name="Clay J.M."/>
            <person name="Skokan R."/>
            <person name="Toyoda A."/>
            <person name="Suzuki Y."/>
            <person name="Kagoshima H."/>
            <person name="Schijlen E."/>
            <person name="Tajeshwar N."/>
            <person name="Catarino B."/>
            <person name="Hetherington A.J."/>
            <person name="Saltykova A."/>
            <person name="Bonnot C."/>
            <person name="Breuninger H."/>
            <person name="Symeonidi A."/>
            <person name="Radhakrishnan G.V."/>
            <person name="Van Nieuwerburgh F."/>
            <person name="Deforce D."/>
            <person name="Chang C."/>
            <person name="Karol K.G."/>
            <person name="Hedrich R."/>
            <person name="Ulvskov P."/>
            <person name="Glockner G."/>
            <person name="Delwiche C.F."/>
            <person name="Petrasek J."/>
            <person name="Van de Peer Y."/>
            <person name="Friml J."/>
            <person name="Beilby M."/>
            <person name="Dolan L."/>
            <person name="Kohara Y."/>
            <person name="Sugano S."/>
            <person name="Fujiyama A."/>
            <person name="Delaux P.-M."/>
            <person name="Quint M."/>
            <person name="TheiBen G."/>
            <person name="Hagemann M."/>
            <person name="Harholt J."/>
            <person name="Dunand C."/>
            <person name="Zachgo S."/>
            <person name="Langdale J."/>
            <person name="Maumus F."/>
            <person name="Straeten D.V.D."/>
            <person name="Gould S.B."/>
            <person name="Rensing S.A."/>
        </authorList>
    </citation>
    <scope>NUCLEOTIDE SEQUENCE [LARGE SCALE GENOMIC DNA]</scope>
    <source>
        <strain evidence="2 3">S276</strain>
    </source>
</reference>
<evidence type="ECO:0000313" key="3">
    <source>
        <dbReference type="Proteomes" id="UP000265515"/>
    </source>
</evidence>